<dbReference type="HAMAP" id="MF_00099">
    <property type="entry name" value="CheB_chemtxs"/>
    <property type="match status" value="1"/>
</dbReference>
<gene>
    <name evidence="5" type="primary">cheB</name>
    <name evidence="10" type="ORF">EAS62_04445</name>
</gene>
<dbReference type="SMART" id="SM00448">
    <property type="entry name" value="REC"/>
    <property type="match status" value="1"/>
</dbReference>
<dbReference type="Pfam" id="PF01339">
    <property type="entry name" value="CheB_methylest"/>
    <property type="match status" value="1"/>
</dbReference>
<dbReference type="CDD" id="cd17541">
    <property type="entry name" value="REC_CheB-like"/>
    <property type="match status" value="1"/>
</dbReference>
<reference evidence="10 11" key="1">
    <citation type="submission" date="2018-10" db="EMBL/GenBank/DDBJ databases">
        <title>Bradyrhizobium sp. nov., isolated from effective nodules of peanut in China.</title>
        <authorList>
            <person name="Li Y."/>
        </authorList>
    </citation>
    <scope>NUCLEOTIDE SEQUENCE [LARGE SCALE GENOMIC DNA]</scope>
    <source>
        <strain evidence="10 11">CCBAU 51781</strain>
    </source>
</reference>
<dbReference type="SUPFAM" id="SSF52172">
    <property type="entry name" value="CheY-like"/>
    <property type="match status" value="1"/>
</dbReference>
<dbReference type="RefSeq" id="WP_128938340.1">
    <property type="nucleotide sequence ID" value="NZ_RDRA01000002.1"/>
</dbReference>
<dbReference type="EMBL" id="RDRA01000002">
    <property type="protein sequence ID" value="RXG99308.1"/>
    <property type="molecule type" value="Genomic_DNA"/>
</dbReference>
<evidence type="ECO:0000256" key="6">
    <source>
        <dbReference type="PROSITE-ProRule" id="PRU00050"/>
    </source>
</evidence>
<evidence type="ECO:0000256" key="3">
    <source>
        <dbReference type="ARBA" id="ARBA00022801"/>
    </source>
</evidence>
<dbReference type="PROSITE" id="PS50122">
    <property type="entry name" value="CHEB"/>
    <property type="match status" value="1"/>
</dbReference>
<evidence type="ECO:0000256" key="2">
    <source>
        <dbReference type="ARBA" id="ARBA00022553"/>
    </source>
</evidence>
<dbReference type="SUPFAM" id="SSF52738">
    <property type="entry name" value="Methylesterase CheB, C-terminal domain"/>
    <property type="match status" value="1"/>
</dbReference>
<organism evidence="10 11">
    <name type="scientific">Bradyrhizobium zhanjiangense</name>
    <dbReference type="NCBI Taxonomy" id="1325107"/>
    <lineage>
        <taxon>Bacteria</taxon>
        <taxon>Pseudomonadati</taxon>
        <taxon>Pseudomonadota</taxon>
        <taxon>Alphaproteobacteria</taxon>
        <taxon>Hyphomicrobiales</taxon>
        <taxon>Nitrobacteraceae</taxon>
        <taxon>Bradyrhizobium</taxon>
    </lineage>
</organism>
<keyword evidence="5" id="KW-0963">Cytoplasm</keyword>
<evidence type="ECO:0000256" key="7">
    <source>
        <dbReference type="PROSITE-ProRule" id="PRU00169"/>
    </source>
</evidence>
<dbReference type="CDD" id="cd16432">
    <property type="entry name" value="CheB_Rec"/>
    <property type="match status" value="1"/>
</dbReference>
<dbReference type="PANTHER" id="PTHR42872:SF3">
    <property type="entry name" value="PROTEIN-GLUTAMATE METHYLESTERASE_PROTEIN-GLUTAMINE GLUTAMINASE 1"/>
    <property type="match status" value="1"/>
</dbReference>
<dbReference type="InterPro" id="IPR035909">
    <property type="entry name" value="CheB_C"/>
</dbReference>
<comment type="catalytic activity">
    <reaction evidence="4 5">
        <text>[protein]-L-glutamate 5-O-methyl ester + H2O = L-glutamyl-[protein] + methanol + H(+)</text>
        <dbReference type="Rhea" id="RHEA:23236"/>
        <dbReference type="Rhea" id="RHEA-COMP:10208"/>
        <dbReference type="Rhea" id="RHEA-COMP:10311"/>
        <dbReference type="ChEBI" id="CHEBI:15377"/>
        <dbReference type="ChEBI" id="CHEBI:15378"/>
        <dbReference type="ChEBI" id="CHEBI:17790"/>
        <dbReference type="ChEBI" id="CHEBI:29973"/>
        <dbReference type="ChEBI" id="CHEBI:82795"/>
        <dbReference type="EC" id="3.1.1.61"/>
    </reaction>
</comment>
<feature type="active site" evidence="5 6">
    <location>
        <position position="211"/>
    </location>
</feature>
<sequence length="395" mass="41013">MSTAFAGSSTTGSSREAGPLRVMIVDDSVVIRGLISRWIGAEHDMEVAASLRTGLEAVNQIERINPDVAVLDIEMPELDGLSALPQLLAKKRDLVIIMASTLTRRNAEISFKALSLGAADYIPKPESTREASAADTFHHDLIQKIRHLGARLRRKPAIASPPLAPASPAPAVRAPAVARSAAPAPAAPSSGALAMRPFSTQTPKVLLIGSSTGGPQALMALVTELGPVIDRVPVLITQHMPPTFTTILAEHLARSSRKPAAEAIDGEPVKPGRIYLAPGGKHMRVVRSGADTVIALDDGPAVNFCKPAVDPLFTSAIDIWHGGILSVILTGMGSDGMRGGKDIVAAGGSVIAQDEASSVVWGMPGAAANAGICAAILPLNQIGAKVNRLFAGDRS</sequence>
<keyword evidence="3 5" id="KW-0378">Hydrolase</keyword>
<evidence type="ECO:0000256" key="1">
    <source>
        <dbReference type="ARBA" id="ARBA00022500"/>
    </source>
</evidence>
<dbReference type="InterPro" id="IPR008248">
    <property type="entry name" value="CheB-like"/>
</dbReference>
<dbReference type="Pfam" id="PF00072">
    <property type="entry name" value="Response_reg"/>
    <property type="match status" value="1"/>
</dbReference>
<protein>
    <recommendedName>
        <fullName evidence="5">Protein-glutamate methylesterase/protein-glutamine glutaminase</fullName>
        <ecNumber evidence="5">3.1.1.61</ecNumber>
        <ecNumber evidence="5">3.5.1.44</ecNumber>
    </recommendedName>
</protein>
<comment type="catalytic activity">
    <reaction evidence="5">
        <text>L-glutaminyl-[protein] + H2O = L-glutamyl-[protein] + NH4(+)</text>
        <dbReference type="Rhea" id="RHEA:16441"/>
        <dbReference type="Rhea" id="RHEA-COMP:10207"/>
        <dbReference type="Rhea" id="RHEA-COMP:10208"/>
        <dbReference type="ChEBI" id="CHEBI:15377"/>
        <dbReference type="ChEBI" id="CHEBI:28938"/>
        <dbReference type="ChEBI" id="CHEBI:29973"/>
        <dbReference type="ChEBI" id="CHEBI:30011"/>
        <dbReference type="EC" id="3.5.1.44"/>
    </reaction>
</comment>
<feature type="domain" description="Response regulatory" evidence="8">
    <location>
        <begin position="21"/>
        <end position="139"/>
    </location>
</feature>
<feature type="active site" evidence="5 6">
    <location>
        <position position="239"/>
    </location>
</feature>
<keyword evidence="11" id="KW-1185">Reference proteome</keyword>
<dbReference type="NCBIfam" id="NF001965">
    <property type="entry name" value="PRK00742.1"/>
    <property type="match status" value="1"/>
</dbReference>
<feature type="domain" description="CheB-type methylesterase" evidence="9">
    <location>
        <begin position="197"/>
        <end position="386"/>
    </location>
</feature>
<evidence type="ECO:0000313" key="10">
    <source>
        <dbReference type="EMBL" id="RXG99308.1"/>
    </source>
</evidence>
<dbReference type="Proteomes" id="UP000289946">
    <property type="component" value="Unassembled WGS sequence"/>
</dbReference>
<comment type="function">
    <text evidence="5">Involved in chemotaxis. Part of a chemotaxis signal transduction system that modulates chemotaxis in response to various stimuli. Catalyzes the demethylation of specific methylglutamate residues introduced into the chemoreceptors (methyl-accepting chemotaxis proteins or MCP) by CheR. Also mediates the irreversible deamidation of specific glutamine residues to glutamic acid.</text>
</comment>
<dbReference type="PROSITE" id="PS50110">
    <property type="entry name" value="RESPONSE_REGULATORY"/>
    <property type="match status" value="1"/>
</dbReference>
<dbReference type="EC" id="3.5.1.44" evidence="5"/>
<feature type="modified residue" description="4-aspartylphosphate" evidence="5 7">
    <location>
        <position position="72"/>
    </location>
</feature>
<comment type="caution">
    <text evidence="10">The sequence shown here is derived from an EMBL/GenBank/DDBJ whole genome shotgun (WGS) entry which is preliminary data.</text>
</comment>
<keyword evidence="1 5" id="KW-0145">Chemotaxis</keyword>
<dbReference type="InterPro" id="IPR001789">
    <property type="entry name" value="Sig_transdc_resp-reg_receiver"/>
</dbReference>
<feature type="active site" evidence="5 6">
    <location>
        <position position="335"/>
    </location>
</feature>
<dbReference type="EC" id="3.1.1.61" evidence="5"/>
<dbReference type="InterPro" id="IPR000673">
    <property type="entry name" value="Sig_transdc_resp-reg_Me-estase"/>
</dbReference>
<evidence type="ECO:0000256" key="5">
    <source>
        <dbReference type="HAMAP-Rule" id="MF_00099"/>
    </source>
</evidence>
<proteinExistence type="inferred from homology"/>
<evidence type="ECO:0000259" key="8">
    <source>
        <dbReference type="PROSITE" id="PS50110"/>
    </source>
</evidence>
<comment type="PTM">
    <text evidence="5">Phosphorylated by CheA. Phosphorylation of the N-terminal regulatory domain activates the methylesterase activity.</text>
</comment>
<evidence type="ECO:0000313" key="11">
    <source>
        <dbReference type="Proteomes" id="UP000289946"/>
    </source>
</evidence>
<comment type="subcellular location">
    <subcellularLocation>
        <location evidence="5">Cytoplasm</location>
    </subcellularLocation>
</comment>
<evidence type="ECO:0000259" key="9">
    <source>
        <dbReference type="PROSITE" id="PS50122"/>
    </source>
</evidence>
<keyword evidence="2 5" id="KW-0597">Phosphoprotein</keyword>
<dbReference type="Gene3D" id="3.40.50.2300">
    <property type="match status" value="1"/>
</dbReference>
<evidence type="ECO:0000256" key="4">
    <source>
        <dbReference type="ARBA" id="ARBA00048267"/>
    </source>
</evidence>
<dbReference type="InterPro" id="IPR011006">
    <property type="entry name" value="CheY-like_superfamily"/>
</dbReference>
<name>A0ABY0DSJ7_9BRAD</name>
<dbReference type="PIRSF" id="PIRSF000876">
    <property type="entry name" value="RR_chemtxs_CheB"/>
    <property type="match status" value="1"/>
</dbReference>
<dbReference type="PANTHER" id="PTHR42872">
    <property type="entry name" value="PROTEIN-GLUTAMATE METHYLESTERASE/PROTEIN-GLUTAMINE GLUTAMINASE"/>
    <property type="match status" value="1"/>
</dbReference>
<accession>A0ABY0DSJ7</accession>
<comment type="domain">
    <text evidence="5">Contains a C-terminal catalytic domain, and an N-terminal region which modulates catalytic activity.</text>
</comment>
<comment type="similarity">
    <text evidence="5">Belongs to the CheB family.</text>
</comment>
<dbReference type="Gene3D" id="3.40.50.180">
    <property type="entry name" value="Methylesterase CheB, C-terminal domain"/>
    <property type="match status" value="1"/>
</dbReference>